<reference evidence="11 12" key="1">
    <citation type="journal article" date="2019" name="Emerg. Microbes Infect.">
        <title>Comprehensive subspecies identification of 175 nontuberculous mycobacteria species based on 7547 genomic profiles.</title>
        <authorList>
            <person name="Matsumoto Y."/>
            <person name="Kinjo T."/>
            <person name="Motooka D."/>
            <person name="Nabeya D."/>
            <person name="Jung N."/>
            <person name="Uechi K."/>
            <person name="Horii T."/>
            <person name="Iida T."/>
            <person name="Fujita J."/>
            <person name="Nakamura S."/>
        </authorList>
    </citation>
    <scope>NUCLEOTIDE SEQUENCE [LARGE SCALE GENOMIC DNA]</scope>
    <source>
        <strain evidence="11 12">JCM 18538</strain>
    </source>
</reference>
<evidence type="ECO:0000256" key="10">
    <source>
        <dbReference type="HAMAP-Rule" id="MF_00454"/>
    </source>
</evidence>
<dbReference type="AlphaFoldDB" id="A0A7I7RX28"/>
<dbReference type="RefSeq" id="WP_163918479.1">
    <property type="nucleotide sequence ID" value="NZ_AP022593.1"/>
</dbReference>
<keyword evidence="6 10" id="KW-0407">Ion channel</keyword>
<sequence length="118" mass="12222">MTLLWVALGAAIGAPLRYLADRAFNAGRTYPWGTFGVNVVGSFLLAVLVSIPVGPVASQILGVGFCGALTTYSTFGLEWVLQLRTRRRVALVYGVASLSVGLAAAFAGFAVGDLVTGT</sequence>
<proteinExistence type="inferred from homology"/>
<comment type="caution">
    <text evidence="10">Lacks conserved residue(s) required for the propagation of feature annotation.</text>
</comment>
<dbReference type="Proteomes" id="UP000467428">
    <property type="component" value="Chromosome"/>
</dbReference>
<feature type="transmembrane region" description="Helical" evidence="10">
    <location>
        <begin position="43"/>
        <end position="69"/>
    </location>
</feature>
<evidence type="ECO:0000256" key="8">
    <source>
        <dbReference type="ARBA" id="ARBA00035585"/>
    </source>
</evidence>
<keyword evidence="4 10" id="KW-1133">Transmembrane helix</keyword>
<keyword evidence="10" id="KW-0915">Sodium</keyword>
<evidence type="ECO:0000313" key="11">
    <source>
        <dbReference type="EMBL" id="BBY48741.1"/>
    </source>
</evidence>
<dbReference type="KEGG" id="marz:MARA_22090"/>
<evidence type="ECO:0000256" key="9">
    <source>
        <dbReference type="ARBA" id="ARBA00049940"/>
    </source>
</evidence>
<evidence type="ECO:0000256" key="2">
    <source>
        <dbReference type="ARBA" id="ARBA00022475"/>
    </source>
</evidence>
<evidence type="ECO:0000256" key="7">
    <source>
        <dbReference type="ARBA" id="ARBA00035120"/>
    </source>
</evidence>
<geneLocation type="plasmid" evidence="12">
    <name>pjcm18538 dna</name>
</geneLocation>
<dbReference type="InterPro" id="IPR003691">
    <property type="entry name" value="FluC"/>
</dbReference>
<evidence type="ECO:0000313" key="12">
    <source>
        <dbReference type="Proteomes" id="UP000467428"/>
    </source>
</evidence>
<organism evidence="11 12">
    <name type="scientific">Mycolicibacterium arabiense</name>
    <dbReference type="NCBI Taxonomy" id="1286181"/>
    <lineage>
        <taxon>Bacteria</taxon>
        <taxon>Bacillati</taxon>
        <taxon>Actinomycetota</taxon>
        <taxon>Actinomycetes</taxon>
        <taxon>Mycobacteriales</taxon>
        <taxon>Mycobacteriaceae</taxon>
        <taxon>Mycolicibacterium</taxon>
    </lineage>
</organism>
<dbReference type="GO" id="GO:0062054">
    <property type="term" value="F:fluoride channel activity"/>
    <property type="evidence" value="ECO:0007669"/>
    <property type="project" value="UniProtKB-UniRule"/>
</dbReference>
<dbReference type="PANTHER" id="PTHR28259">
    <property type="entry name" value="FLUORIDE EXPORT PROTEIN 1-RELATED"/>
    <property type="match status" value="1"/>
</dbReference>
<accession>A0A7I7RX28</accession>
<feature type="binding site" evidence="10">
    <location>
        <position position="67"/>
    </location>
    <ligand>
        <name>Na(+)</name>
        <dbReference type="ChEBI" id="CHEBI:29101"/>
        <note>structural</note>
    </ligand>
</feature>
<dbReference type="EMBL" id="AP022593">
    <property type="protein sequence ID" value="BBY48741.1"/>
    <property type="molecule type" value="Genomic_DNA"/>
</dbReference>
<dbReference type="GO" id="GO:0005886">
    <property type="term" value="C:plasma membrane"/>
    <property type="evidence" value="ECO:0007669"/>
    <property type="project" value="UniProtKB-SubCell"/>
</dbReference>
<keyword evidence="5 10" id="KW-0472">Membrane</keyword>
<evidence type="ECO:0000256" key="3">
    <source>
        <dbReference type="ARBA" id="ARBA00022692"/>
    </source>
</evidence>
<comment type="similarity">
    <text evidence="7 10">Belongs to the fluoride channel Fluc/FEX (TC 1.A.43) family.</text>
</comment>
<comment type="catalytic activity">
    <reaction evidence="8">
        <text>fluoride(in) = fluoride(out)</text>
        <dbReference type="Rhea" id="RHEA:76159"/>
        <dbReference type="ChEBI" id="CHEBI:17051"/>
    </reaction>
    <physiologicalReaction direction="left-to-right" evidence="8">
        <dbReference type="Rhea" id="RHEA:76160"/>
    </physiologicalReaction>
</comment>
<dbReference type="GO" id="GO:0140114">
    <property type="term" value="P:cellular detoxification of fluoride"/>
    <property type="evidence" value="ECO:0007669"/>
    <property type="project" value="UniProtKB-UniRule"/>
</dbReference>
<name>A0A7I7RX28_9MYCO</name>
<comment type="activity regulation">
    <text evidence="10">Na(+) is not transported, but it plays an essential structural role and its presence is essential for fluoride channel function.</text>
</comment>
<dbReference type="PANTHER" id="PTHR28259:SF1">
    <property type="entry name" value="FLUORIDE EXPORT PROTEIN 1-RELATED"/>
    <property type="match status" value="1"/>
</dbReference>
<feature type="transmembrane region" description="Helical" evidence="10">
    <location>
        <begin position="90"/>
        <end position="111"/>
    </location>
</feature>
<keyword evidence="12" id="KW-1185">Reference proteome</keyword>
<comment type="subcellular location">
    <subcellularLocation>
        <location evidence="1 10">Cell membrane</location>
        <topology evidence="1 10">Multi-pass membrane protein</topology>
    </subcellularLocation>
</comment>
<comment type="function">
    <text evidence="9 10">Fluoride-specific ion channel. Important for reducing fluoride concentration in the cell, thus reducing its toxicity.</text>
</comment>
<protein>
    <recommendedName>
        <fullName evidence="10">Fluoride-specific ion channel FluC</fullName>
    </recommendedName>
</protein>
<dbReference type="GO" id="GO:0046872">
    <property type="term" value="F:metal ion binding"/>
    <property type="evidence" value="ECO:0007669"/>
    <property type="project" value="UniProtKB-KW"/>
</dbReference>
<dbReference type="HAMAP" id="MF_00454">
    <property type="entry name" value="FluC"/>
    <property type="match status" value="1"/>
</dbReference>
<dbReference type="Pfam" id="PF02537">
    <property type="entry name" value="CRCB"/>
    <property type="match status" value="1"/>
</dbReference>
<gene>
    <name evidence="11" type="primary">crcB2</name>
    <name evidence="10" type="synonym">crcB</name>
    <name evidence="10" type="synonym">fluC</name>
    <name evidence="11" type="ORF">MARA_22090</name>
</gene>
<keyword evidence="3 10" id="KW-0812">Transmembrane</keyword>
<keyword evidence="10" id="KW-0813">Transport</keyword>
<evidence type="ECO:0000256" key="4">
    <source>
        <dbReference type="ARBA" id="ARBA00022989"/>
    </source>
</evidence>
<evidence type="ECO:0000256" key="1">
    <source>
        <dbReference type="ARBA" id="ARBA00004651"/>
    </source>
</evidence>
<keyword evidence="2 10" id="KW-1003">Cell membrane</keyword>
<evidence type="ECO:0000256" key="5">
    <source>
        <dbReference type="ARBA" id="ARBA00023136"/>
    </source>
</evidence>
<evidence type="ECO:0000256" key="6">
    <source>
        <dbReference type="ARBA" id="ARBA00023303"/>
    </source>
</evidence>
<keyword evidence="10" id="KW-0406">Ion transport</keyword>
<keyword evidence="10" id="KW-0479">Metal-binding</keyword>
<feature type="binding site" evidence="10">
    <location>
        <position position="70"/>
    </location>
    <ligand>
        <name>Na(+)</name>
        <dbReference type="ChEBI" id="CHEBI:29101"/>
        <note>structural</note>
    </ligand>
</feature>